<keyword evidence="12 21" id="KW-0472">Membrane</keyword>
<feature type="transmembrane region" description="Helical" evidence="21">
    <location>
        <begin position="845"/>
        <end position="871"/>
    </location>
</feature>
<feature type="region of interest" description="Disordered" evidence="20">
    <location>
        <begin position="51"/>
        <end position="84"/>
    </location>
</feature>
<feature type="compositionally biased region" description="Low complexity" evidence="20">
    <location>
        <begin position="599"/>
        <end position="611"/>
    </location>
</feature>
<evidence type="ECO:0000256" key="5">
    <source>
        <dbReference type="ARBA" id="ARBA00022618"/>
    </source>
</evidence>
<evidence type="ECO:0000256" key="18">
    <source>
        <dbReference type="ARBA" id="ARBA00074558"/>
    </source>
</evidence>
<dbReference type="Pfam" id="PF24567">
    <property type="entry name" value="ANKLE2_3rd"/>
    <property type="match status" value="1"/>
</dbReference>
<keyword evidence="13" id="KW-0131">Cell cycle</keyword>
<protein>
    <recommendedName>
        <fullName evidence="18">Ankyrin repeat and LEM domain-containing protein 2</fullName>
    </recommendedName>
    <alternativeName>
        <fullName evidence="19">LEM domain-containing protein 4</fullName>
    </alternativeName>
</protein>
<evidence type="ECO:0000313" key="24">
    <source>
        <dbReference type="Proteomes" id="UP000281406"/>
    </source>
</evidence>
<feature type="region of interest" description="Disordered" evidence="20">
    <location>
        <begin position="1171"/>
        <end position="1221"/>
    </location>
</feature>
<dbReference type="Proteomes" id="UP000281406">
    <property type="component" value="Unassembled WGS sequence"/>
</dbReference>
<dbReference type="Pfam" id="PF01529">
    <property type="entry name" value="DHHC"/>
    <property type="match status" value="1"/>
</dbReference>
<organism evidence="23 24">
    <name type="scientific">Anabarilius grahami</name>
    <name type="common">Kanglang fish</name>
    <name type="synonym">Barilius grahami</name>
    <dbReference type="NCBI Taxonomy" id="495550"/>
    <lineage>
        <taxon>Eukaryota</taxon>
        <taxon>Metazoa</taxon>
        <taxon>Chordata</taxon>
        <taxon>Craniata</taxon>
        <taxon>Vertebrata</taxon>
        <taxon>Euteleostomi</taxon>
        <taxon>Actinopterygii</taxon>
        <taxon>Neopterygii</taxon>
        <taxon>Teleostei</taxon>
        <taxon>Ostariophysi</taxon>
        <taxon>Cypriniformes</taxon>
        <taxon>Xenocyprididae</taxon>
        <taxon>Xenocypridinae</taxon>
        <taxon>Xenocypridinae incertae sedis</taxon>
        <taxon>Anabarilius</taxon>
    </lineage>
</organism>
<evidence type="ECO:0000256" key="10">
    <source>
        <dbReference type="ARBA" id="ARBA00022989"/>
    </source>
</evidence>
<evidence type="ECO:0000256" key="11">
    <source>
        <dbReference type="ARBA" id="ARBA00023043"/>
    </source>
</evidence>
<feature type="region of interest" description="Disordered" evidence="20">
    <location>
        <begin position="139"/>
        <end position="159"/>
    </location>
</feature>
<comment type="similarity">
    <text evidence="14">Belongs to the DHHC palmitoyltransferase family. ERF2/ZDHHC9 subfamily.</text>
</comment>
<dbReference type="FunFam" id="1.25.40.20:FF:000072">
    <property type="entry name" value="Ankyrin repeat and LEM domain containing 2"/>
    <property type="match status" value="1"/>
</dbReference>
<keyword evidence="24" id="KW-1185">Reference proteome</keyword>
<evidence type="ECO:0000313" key="23">
    <source>
        <dbReference type="EMBL" id="ROI16537.1"/>
    </source>
</evidence>
<dbReference type="PROSITE" id="PS50216">
    <property type="entry name" value="DHHC"/>
    <property type="match status" value="1"/>
</dbReference>
<gene>
    <name evidence="23" type="ORF">DPX16_2731</name>
</gene>
<feature type="transmembrane region" description="Helical" evidence="21">
    <location>
        <begin position="699"/>
        <end position="720"/>
    </location>
</feature>
<evidence type="ECO:0000256" key="7">
    <source>
        <dbReference type="ARBA" id="ARBA00022776"/>
    </source>
</evidence>
<dbReference type="Gene3D" id="1.25.40.20">
    <property type="entry name" value="Ankyrin repeat-containing domain"/>
    <property type="match status" value="1"/>
</dbReference>
<dbReference type="EMBL" id="RJVU01075100">
    <property type="protein sequence ID" value="ROI16537.1"/>
    <property type="molecule type" value="Genomic_DNA"/>
</dbReference>
<feature type="region of interest" description="Disordered" evidence="20">
    <location>
        <begin position="953"/>
        <end position="981"/>
    </location>
</feature>
<evidence type="ECO:0000256" key="19">
    <source>
        <dbReference type="ARBA" id="ARBA00081980"/>
    </source>
</evidence>
<keyword evidence="7" id="KW-0498">Mitosis</keyword>
<dbReference type="SUPFAM" id="SSF48403">
    <property type="entry name" value="Ankyrin repeat"/>
    <property type="match status" value="1"/>
</dbReference>
<comment type="function">
    <text evidence="16">Involved in mitotic nuclear envelope reassembly by promoting dephosphorylation of BAF/BANF1 during mitotic exit. Coordinates the control of BAF/BANF1 dephosphorylation by inhibiting VRK1 kinase and promoting dephosphorylation of BAF/BANF1 by protein phosphatase 2A (PP2A), thereby facilitating nuclear envelope assembly. May regulate nuclear localization of VRK1 in non-dividing cells. It is unclear whether it acts as a real PP2A regulatory subunit or whether it is involved in recruitment of the PP2A complex. Involved in brain development.</text>
</comment>
<dbReference type="InterPro" id="IPR002110">
    <property type="entry name" value="Ankyrin_rpt"/>
</dbReference>
<dbReference type="GO" id="GO:0005789">
    <property type="term" value="C:endoplasmic reticulum membrane"/>
    <property type="evidence" value="ECO:0007669"/>
    <property type="project" value="UniProtKB-SubCell"/>
</dbReference>
<dbReference type="SMART" id="SM00540">
    <property type="entry name" value="LEM"/>
    <property type="match status" value="1"/>
</dbReference>
<keyword evidence="10 21" id="KW-1133">Transmembrane helix</keyword>
<dbReference type="Pfam" id="PF12796">
    <property type="entry name" value="Ank_2"/>
    <property type="match status" value="1"/>
</dbReference>
<evidence type="ECO:0000256" key="15">
    <source>
        <dbReference type="ARBA" id="ARBA00047790"/>
    </source>
</evidence>
<evidence type="ECO:0000256" key="20">
    <source>
        <dbReference type="SAM" id="MobiDB-lite"/>
    </source>
</evidence>
<feature type="compositionally biased region" description="Polar residues" evidence="20">
    <location>
        <begin position="57"/>
        <end position="84"/>
    </location>
</feature>
<feature type="compositionally biased region" description="Basic and acidic residues" evidence="20">
    <location>
        <begin position="1172"/>
        <end position="1183"/>
    </location>
</feature>
<accession>A0A3N0XGN5</accession>
<dbReference type="InterPro" id="IPR001594">
    <property type="entry name" value="Palmitoyltrfase_DHHC"/>
</dbReference>
<keyword evidence="6 21" id="KW-0812">Transmembrane</keyword>
<dbReference type="FunFam" id="1.10.720.40:FF:000001">
    <property type="entry name" value="LEM domain containing 2, isoform CRA_a"/>
    <property type="match status" value="1"/>
</dbReference>
<evidence type="ECO:0000256" key="2">
    <source>
        <dbReference type="ARBA" id="ARBA00004643"/>
    </source>
</evidence>
<dbReference type="InterPro" id="IPR035006">
    <property type="entry name" value="LEM_ANKL2"/>
</dbReference>
<dbReference type="InterPro" id="IPR056237">
    <property type="entry name" value="ANKLE2_3rd"/>
</dbReference>
<evidence type="ECO:0000256" key="1">
    <source>
        <dbReference type="ARBA" id="ARBA00004141"/>
    </source>
</evidence>
<dbReference type="GO" id="GO:0007399">
    <property type="term" value="P:nervous system development"/>
    <property type="evidence" value="ECO:0007669"/>
    <property type="project" value="UniProtKB-ARBA"/>
</dbReference>
<dbReference type="SUPFAM" id="SSF63451">
    <property type="entry name" value="LEM domain"/>
    <property type="match status" value="1"/>
</dbReference>
<evidence type="ECO:0000256" key="17">
    <source>
        <dbReference type="ARBA" id="ARBA00063367"/>
    </source>
</evidence>
<dbReference type="GO" id="GO:0031468">
    <property type="term" value="P:nuclear membrane reassembly"/>
    <property type="evidence" value="ECO:0007669"/>
    <property type="project" value="UniProtKB-ARBA"/>
</dbReference>
<name>A0A3N0XGN5_ANAGA</name>
<dbReference type="SMART" id="SM00248">
    <property type="entry name" value="ANK"/>
    <property type="match status" value="2"/>
</dbReference>
<keyword evidence="8" id="KW-0256">Endoplasmic reticulum</keyword>
<evidence type="ECO:0000256" key="3">
    <source>
        <dbReference type="ARBA" id="ARBA00007597"/>
    </source>
</evidence>
<dbReference type="CDD" id="cd12944">
    <property type="entry name" value="LEM_ANKL2"/>
    <property type="match status" value="1"/>
</dbReference>
<keyword evidence="4" id="KW-0597">Phosphoprotein</keyword>
<feature type="compositionally biased region" description="Pro residues" evidence="20">
    <location>
        <begin position="970"/>
        <end position="979"/>
    </location>
</feature>
<evidence type="ECO:0000256" key="4">
    <source>
        <dbReference type="ARBA" id="ARBA00022553"/>
    </source>
</evidence>
<reference evidence="23 24" key="1">
    <citation type="submission" date="2018-10" db="EMBL/GenBank/DDBJ databases">
        <title>Genome assembly for a Yunnan-Guizhou Plateau 3E fish, Anabarilius grahami (Regan), and its evolutionary and genetic applications.</title>
        <authorList>
            <person name="Jiang W."/>
        </authorList>
    </citation>
    <scope>NUCLEOTIDE SEQUENCE [LARGE SCALE GENOMIC DNA]</scope>
    <source>
        <strain evidence="23">AG-KIZ</strain>
        <tissue evidence="23">Muscle</tissue>
    </source>
</reference>
<dbReference type="GO" id="GO:0051301">
    <property type="term" value="P:cell division"/>
    <property type="evidence" value="ECO:0007669"/>
    <property type="project" value="UniProtKB-KW"/>
</dbReference>
<sequence length="1311" mass="146300">MEAVLKRLQSLTSDQLREEITGAGLKCGPITATTRSIFEKKLARALLETDATDEVHSGSSQPVEELQQPISDAQTPETEASAESPSVYYGVCPQPDDPSVENGSPHVFVDKMKALKAVMKLKGARFKAFASKEDAENFAKGSCEGGASPHKPSPEKPGAVSVTEWLLSADAANAEKANEFRSPRTQDLTAKLRKTVERGDEEAFRELVWGNPRYLIGSGDNPTIVQEGCRYNVLHVAAKENQPGIARLLLETLEDPEFMRLMYPHDQELMLQQRIRYIVDLYLNTPDKASNETPLHFACKFGCPEVVDVLCSHPSIDKHCRNKYDQKPSSVICERKNKSKEVKQKIMEYLEDRFYVPLLRAADSTLPPVIGAPWCPGSLESCDRFYGPDRMMDSPKNPIKTIKAFVGPLNSSKAEEFHRLWKTPPRDRAGYFRHILKSDSERGAERVGRSADRETLMFNTKLHYSYNRSIHRELAHEMGYPWAEFWDFLDCFIDLSSREGLKMLDEHLRITEDSCRSFLNSAEEEEPEESRAFPVCDLMQEFEKVLLSADHMNRTADSGWQSDDDGSSCSSEEYFTADEDADNETSSPWSDGRLDLNASGSSSSSFKSTYSATDRDTGPVDRHRSDVFILGDSPTKLDREVLLALNDSEIDPLSHHNLTRMRRSSAYIPVSTAAALLVTSSTLFFVFTCPWLAEHVSLVFPPCVGIVFLFVMANFTMATFMDAGVFPRANEDEDKDDDFRAPLYKNVEVRGVQVRMKWCASCHFYRPPRCSHCSDFDHHCPWVNNCIGRRNYRFFFLFLLSLSLHMVGVFSGGLLYVLDHLENLWELHATVTYPLSTVTLHDCCVFRLVVMSVSGLFFIPVLGLACFHLVLVARGRTTNEQVTGKFQGGVNPFTRGCCHNVQFVLFSPIMPRYTGKLSDRLPIRIQPPFHQPESHKLTPVKSADNCVSSQTLPVKSLEEVDDPDSEGLTSPPPLPPKPDPVLLKNHLAALEESLLQSRAVMPSGHKMNPLQTSESPTKVLYQVPRDQIGTRIFPLVPQENASDPSLLQSENHAALQSGALPVNSLTLNSRSLSLKHSNRRGAETLGPHPTQSILSSRTGSLSYDSLLRPAEGVQRVGYQMPFLPMDMSLSRGPGACNCSPVFMNISRHSPQHREPSPVRYDSLPKPIMSSIQERREPDEKDKPPLALGPDGGIYDTPNRHSLPHDFRGPSSRGPTPPAYGSREFLLSSAAYGYGSRSHLSSSSSSSLTRAPRTASSPLHFNRSLSPSIYHSLERQSQLPPSTFPSALPTSSYGPQKALAFIRGEERPHPEL</sequence>
<comment type="subcellular location">
    <subcellularLocation>
        <location evidence="2">Endoplasmic reticulum membrane</location>
        <topology evidence="2">Single-pass type III membrane protein</topology>
    </subcellularLocation>
    <subcellularLocation>
        <location evidence="1">Membrane</location>
        <topology evidence="1">Multi-pass membrane protein</topology>
    </subcellularLocation>
</comment>
<feature type="region of interest" description="Disordered" evidence="20">
    <location>
        <begin position="556"/>
        <end position="619"/>
    </location>
</feature>
<evidence type="ECO:0000256" key="16">
    <source>
        <dbReference type="ARBA" id="ARBA00056222"/>
    </source>
</evidence>
<evidence type="ECO:0000256" key="21">
    <source>
        <dbReference type="SAM" id="Phobius"/>
    </source>
</evidence>
<comment type="catalytic activity">
    <reaction evidence="15">
        <text>L-cysteinyl-[protein] + hexadecanoyl-CoA = S-hexadecanoyl-L-cysteinyl-[protein] + CoA</text>
        <dbReference type="Rhea" id="RHEA:36683"/>
        <dbReference type="Rhea" id="RHEA-COMP:10131"/>
        <dbReference type="Rhea" id="RHEA-COMP:11032"/>
        <dbReference type="ChEBI" id="CHEBI:29950"/>
        <dbReference type="ChEBI" id="CHEBI:57287"/>
        <dbReference type="ChEBI" id="CHEBI:57379"/>
        <dbReference type="ChEBI" id="CHEBI:74151"/>
        <dbReference type="EC" id="2.3.1.225"/>
    </reaction>
    <physiologicalReaction direction="left-to-right" evidence="15">
        <dbReference type="Rhea" id="RHEA:36684"/>
    </physiologicalReaction>
</comment>
<feature type="domain" description="LEM" evidence="22">
    <location>
        <begin position="5"/>
        <end position="49"/>
    </location>
</feature>
<proteinExistence type="inferred from homology"/>
<keyword evidence="9" id="KW-0735">Signal-anchor</keyword>
<dbReference type="PANTHER" id="PTHR12349:SF4">
    <property type="entry name" value="ANKYRIN REPEAT AND LEM DOMAIN-CONTAINING PROTEIN 2"/>
    <property type="match status" value="1"/>
</dbReference>
<feature type="transmembrane region" description="Helical" evidence="21">
    <location>
        <begin position="794"/>
        <end position="818"/>
    </location>
</feature>
<keyword evidence="11" id="KW-0040">ANK repeat</keyword>
<dbReference type="Pfam" id="PF03020">
    <property type="entry name" value="LEM"/>
    <property type="match status" value="1"/>
</dbReference>
<dbReference type="InterPro" id="IPR036770">
    <property type="entry name" value="Ankyrin_rpt-contain_sf"/>
</dbReference>
<evidence type="ECO:0000256" key="9">
    <source>
        <dbReference type="ARBA" id="ARBA00022968"/>
    </source>
</evidence>
<dbReference type="InterPro" id="IPR011015">
    <property type="entry name" value="LEM/LEM-like_dom_sf"/>
</dbReference>
<evidence type="ECO:0000259" key="22">
    <source>
        <dbReference type="PROSITE" id="PS50954"/>
    </source>
</evidence>
<evidence type="ECO:0000256" key="14">
    <source>
        <dbReference type="ARBA" id="ARBA00023463"/>
    </source>
</evidence>
<comment type="caution">
    <text evidence="23">The sequence shown here is derived from an EMBL/GenBank/DDBJ whole genome shotgun (WGS) entry which is preliminary data.</text>
</comment>
<feature type="compositionally biased region" description="Low complexity" evidence="20">
    <location>
        <begin position="557"/>
        <end position="571"/>
    </location>
</feature>
<keyword evidence="5" id="KW-0132">Cell division</keyword>
<dbReference type="GO" id="GO:0019706">
    <property type="term" value="F:protein-cysteine S-palmitoyltransferase activity"/>
    <property type="evidence" value="ECO:0007669"/>
    <property type="project" value="UniProtKB-EC"/>
</dbReference>
<evidence type="ECO:0000256" key="6">
    <source>
        <dbReference type="ARBA" id="ARBA00022692"/>
    </source>
</evidence>
<dbReference type="PANTHER" id="PTHR12349">
    <property type="entry name" value="ANKYRIN REPEAT AND LEM DOMAIN-CONTAINING PROTEIN 2"/>
    <property type="match status" value="1"/>
</dbReference>
<dbReference type="PROSITE" id="PS50954">
    <property type="entry name" value="LEM"/>
    <property type="match status" value="1"/>
</dbReference>
<feature type="compositionally biased region" description="Polar residues" evidence="20">
    <location>
        <begin position="1262"/>
        <end position="1293"/>
    </location>
</feature>
<dbReference type="Gene3D" id="1.10.720.40">
    <property type="match status" value="1"/>
</dbReference>
<feature type="transmembrane region" description="Helical" evidence="21">
    <location>
        <begin position="666"/>
        <end position="693"/>
    </location>
</feature>
<evidence type="ECO:0000256" key="13">
    <source>
        <dbReference type="ARBA" id="ARBA00023306"/>
    </source>
</evidence>
<comment type="similarity">
    <text evidence="3">Belongs to the ANKLE2 family.</text>
</comment>
<evidence type="ECO:0000256" key="12">
    <source>
        <dbReference type="ARBA" id="ARBA00023136"/>
    </source>
</evidence>
<comment type="subunit">
    <text evidence="17">Interacts with BAF/BANF1. Interacts with protein phosphatase 2A (PP2A) components PPP2C (PPP2CA or PPP2CB) and PPP2R1A.</text>
</comment>
<dbReference type="OrthoDB" id="4096362at2759"/>
<feature type="region of interest" description="Disordered" evidence="20">
    <location>
        <begin position="1234"/>
        <end position="1311"/>
    </location>
</feature>
<feature type="compositionally biased region" description="Low complexity" evidence="20">
    <location>
        <begin position="1235"/>
        <end position="1256"/>
    </location>
</feature>
<dbReference type="InterPro" id="IPR003887">
    <property type="entry name" value="LEM_dom"/>
</dbReference>
<dbReference type="GO" id="GO:0051721">
    <property type="term" value="F:protein phosphatase 2A binding"/>
    <property type="evidence" value="ECO:0007669"/>
    <property type="project" value="TreeGrafter"/>
</dbReference>
<evidence type="ECO:0000256" key="8">
    <source>
        <dbReference type="ARBA" id="ARBA00022824"/>
    </source>
</evidence>
<feature type="compositionally biased region" description="Basic and acidic residues" evidence="20">
    <location>
        <begin position="1302"/>
        <end position="1311"/>
    </location>
</feature>